<reference evidence="2 3" key="1">
    <citation type="submission" date="2015-10" db="EMBL/GenBank/DDBJ databases">
        <title>Genome analyses suggest a sexual origin of heterokaryosis in a supposedly ancient asexual fungus.</title>
        <authorList>
            <person name="Ropars J."/>
            <person name="Sedzielewska K."/>
            <person name="Noel J."/>
            <person name="Charron P."/>
            <person name="Farinelli L."/>
            <person name="Marton T."/>
            <person name="Kruger M."/>
            <person name="Pelin A."/>
            <person name="Brachmann A."/>
            <person name="Corradi N."/>
        </authorList>
    </citation>
    <scope>NUCLEOTIDE SEQUENCE [LARGE SCALE GENOMIC DNA]</scope>
    <source>
        <strain evidence="2 3">A4</strain>
    </source>
</reference>
<feature type="compositionally biased region" description="Polar residues" evidence="1">
    <location>
        <begin position="50"/>
        <end position="60"/>
    </location>
</feature>
<protein>
    <submittedName>
        <fullName evidence="2">Uncharacterized protein</fullName>
    </submittedName>
</protein>
<organism evidence="2 3">
    <name type="scientific">Rhizophagus irregularis</name>
    <dbReference type="NCBI Taxonomy" id="588596"/>
    <lineage>
        <taxon>Eukaryota</taxon>
        <taxon>Fungi</taxon>
        <taxon>Fungi incertae sedis</taxon>
        <taxon>Mucoromycota</taxon>
        <taxon>Glomeromycotina</taxon>
        <taxon>Glomeromycetes</taxon>
        <taxon>Glomerales</taxon>
        <taxon>Glomeraceae</taxon>
        <taxon>Rhizophagus</taxon>
    </lineage>
</organism>
<evidence type="ECO:0000313" key="3">
    <source>
        <dbReference type="Proteomes" id="UP000234323"/>
    </source>
</evidence>
<dbReference type="EMBL" id="LLXI01004254">
    <property type="protein sequence ID" value="PKY60425.1"/>
    <property type="molecule type" value="Genomic_DNA"/>
</dbReference>
<dbReference type="AlphaFoldDB" id="A0A2I1HNG0"/>
<evidence type="ECO:0000256" key="1">
    <source>
        <dbReference type="SAM" id="MobiDB-lite"/>
    </source>
</evidence>
<comment type="caution">
    <text evidence="2">The sequence shown here is derived from an EMBL/GenBank/DDBJ whole genome shotgun (WGS) entry which is preliminary data.</text>
</comment>
<keyword evidence="3" id="KW-1185">Reference proteome</keyword>
<feature type="region of interest" description="Disordered" evidence="1">
    <location>
        <begin position="36"/>
        <end position="85"/>
    </location>
</feature>
<evidence type="ECO:0000313" key="2">
    <source>
        <dbReference type="EMBL" id="PKY60425.1"/>
    </source>
</evidence>
<sequence length="85" mass="9827">MTKLMEVKSNERINLEKEEEIKIITGNFKELEKKKEIDTSLSNKKVKDISGQTKNNNFSSKRCKNRKNSDTQNHQNGKINEMAGN</sequence>
<dbReference type="Proteomes" id="UP000234323">
    <property type="component" value="Unassembled WGS sequence"/>
</dbReference>
<accession>A0A2I1HNG0</accession>
<gene>
    <name evidence="2" type="ORF">RhiirA4_484111</name>
</gene>
<proteinExistence type="predicted"/>
<name>A0A2I1HNG0_9GLOM</name>